<protein>
    <submittedName>
        <fullName evidence="1">Uncharacterized protein</fullName>
    </submittedName>
</protein>
<gene>
    <name evidence="1" type="ORF">CROQUDRAFT_652380</name>
</gene>
<organism evidence="1 2">
    <name type="scientific">Cronartium quercuum f. sp. fusiforme G11</name>
    <dbReference type="NCBI Taxonomy" id="708437"/>
    <lineage>
        <taxon>Eukaryota</taxon>
        <taxon>Fungi</taxon>
        <taxon>Dikarya</taxon>
        <taxon>Basidiomycota</taxon>
        <taxon>Pucciniomycotina</taxon>
        <taxon>Pucciniomycetes</taxon>
        <taxon>Pucciniales</taxon>
        <taxon>Coleosporiaceae</taxon>
        <taxon>Cronartium</taxon>
    </lineage>
</organism>
<keyword evidence="2" id="KW-1185">Reference proteome</keyword>
<accession>A0A9P6NVT8</accession>
<feature type="non-terminal residue" evidence="1">
    <location>
        <position position="105"/>
    </location>
</feature>
<name>A0A9P6NVT8_9BASI</name>
<dbReference type="OrthoDB" id="7480646at2759"/>
<evidence type="ECO:0000313" key="2">
    <source>
        <dbReference type="Proteomes" id="UP000886653"/>
    </source>
</evidence>
<dbReference type="AlphaFoldDB" id="A0A9P6NVT8"/>
<comment type="caution">
    <text evidence="1">The sequence shown here is derived from an EMBL/GenBank/DDBJ whole genome shotgun (WGS) entry which is preliminary data.</text>
</comment>
<dbReference type="Proteomes" id="UP000886653">
    <property type="component" value="Unassembled WGS sequence"/>
</dbReference>
<proteinExistence type="predicted"/>
<evidence type="ECO:0000313" key="1">
    <source>
        <dbReference type="EMBL" id="KAG0150451.1"/>
    </source>
</evidence>
<reference evidence="1" key="1">
    <citation type="submission" date="2013-11" db="EMBL/GenBank/DDBJ databases">
        <title>Genome sequence of the fusiform rust pathogen reveals effectors for host alternation and coevolution with pine.</title>
        <authorList>
            <consortium name="DOE Joint Genome Institute"/>
            <person name="Smith K."/>
            <person name="Pendleton A."/>
            <person name="Kubisiak T."/>
            <person name="Anderson C."/>
            <person name="Salamov A."/>
            <person name="Aerts A."/>
            <person name="Riley R."/>
            <person name="Clum A."/>
            <person name="Lindquist E."/>
            <person name="Ence D."/>
            <person name="Campbell M."/>
            <person name="Kronenberg Z."/>
            <person name="Feau N."/>
            <person name="Dhillon B."/>
            <person name="Hamelin R."/>
            <person name="Burleigh J."/>
            <person name="Smith J."/>
            <person name="Yandell M."/>
            <person name="Nelson C."/>
            <person name="Grigoriev I."/>
            <person name="Davis J."/>
        </authorList>
    </citation>
    <scope>NUCLEOTIDE SEQUENCE</scope>
    <source>
        <strain evidence="1">G11</strain>
    </source>
</reference>
<dbReference type="EMBL" id="MU167219">
    <property type="protein sequence ID" value="KAG0150451.1"/>
    <property type="molecule type" value="Genomic_DNA"/>
</dbReference>
<sequence length="105" mass="12381">MKRDKAKDGSNQYLLLLIKKLMESYQLTPTTLSLYWSPSHEKIELQEEADKTAREITKDSLTKGMKLHDSLGSVQEKIKERFSIFQIQFTMKKRLYLTTPARDIW</sequence>